<organism evidence="1 2">
    <name type="scientific">Amphibiibacter pelophylacis</name>
    <dbReference type="NCBI Taxonomy" id="1799477"/>
    <lineage>
        <taxon>Bacteria</taxon>
        <taxon>Pseudomonadati</taxon>
        <taxon>Pseudomonadota</taxon>
        <taxon>Betaproteobacteria</taxon>
        <taxon>Burkholderiales</taxon>
        <taxon>Sphaerotilaceae</taxon>
        <taxon>Amphibiibacter</taxon>
    </lineage>
</organism>
<keyword evidence="1" id="KW-0282">Flagellum</keyword>
<gene>
    <name evidence="1" type="ORF">RV045_05225</name>
</gene>
<dbReference type="EMBL" id="JAWDIE010000006">
    <property type="protein sequence ID" value="MEJ7137835.1"/>
    <property type="molecule type" value="Genomic_DNA"/>
</dbReference>
<keyword evidence="1" id="KW-0966">Cell projection</keyword>
<proteinExistence type="predicted"/>
<keyword evidence="2" id="KW-1185">Reference proteome</keyword>
<sequence>MASTDSLAIAPTTDLSYLTSTATAGGSNDPKTAADLQQRFLTLLVAQLKNQDPLNPMDNAQTTTQMAQINTVAGIEKLNATMAAMSTQSQGVAGSSLLGKSVAVPGNTLALRSGEARGGVQLDNAADTVQVDVLGSNGQVIDSVNLGAQKAGIAQFSWSPPGGLNAPDGSYKFRVSASYQNTPITATALSLEKVDSVLVSATGMQLGLASGGKANFADVQLIQS</sequence>
<keyword evidence="1" id="KW-0969">Cilium</keyword>
<reference evidence="1" key="1">
    <citation type="submission" date="2023-10" db="EMBL/GenBank/DDBJ databases">
        <title>Amphibacter perezi, gen. nov., sp. nov. a novel taxa of the family Comamonadaceae, class Betaproteobacteria isolated from the skin microbiota of Pelophylax perezi from different populations.</title>
        <authorList>
            <person name="Costa S."/>
            <person name="Proenca D.N."/>
            <person name="Lopes I."/>
            <person name="Morais P.V."/>
        </authorList>
    </citation>
    <scope>NUCLEOTIDE SEQUENCE</scope>
    <source>
        <strain evidence="1">SL12-8</strain>
    </source>
</reference>
<name>A0ACC6P0W8_9BURK</name>
<protein>
    <submittedName>
        <fullName evidence="1">Flagellar hook capping FlgD N-terminal domain-containing protein</fullName>
    </submittedName>
</protein>
<evidence type="ECO:0000313" key="1">
    <source>
        <dbReference type="EMBL" id="MEJ7137835.1"/>
    </source>
</evidence>
<evidence type="ECO:0000313" key="2">
    <source>
        <dbReference type="Proteomes" id="UP001364695"/>
    </source>
</evidence>
<dbReference type="Proteomes" id="UP001364695">
    <property type="component" value="Unassembled WGS sequence"/>
</dbReference>
<comment type="caution">
    <text evidence="1">The sequence shown here is derived from an EMBL/GenBank/DDBJ whole genome shotgun (WGS) entry which is preliminary data.</text>
</comment>
<accession>A0ACC6P0W8</accession>